<dbReference type="EMBL" id="CP159290">
    <property type="protein sequence ID" value="XCH29228.1"/>
    <property type="molecule type" value="Genomic_DNA"/>
</dbReference>
<dbReference type="InterPro" id="IPR036390">
    <property type="entry name" value="WH_DNA-bd_sf"/>
</dbReference>
<sequence length="167" mass="18163">MPAETAPTRTVPDATRGAEPDVAYVDLERELRVLLRRGGAAATAMARRIHPDLEASAYPLLAHIADHPGVRGSELAAHFGVGRATISRQLSRLHALGLVAREVDPDDSRGQLITLTPDGETRLHAAHSGRVTSITEALEGWDRRDVATLASLLHRYSEDVVRWSANR</sequence>
<dbReference type="PRINTS" id="PR00598">
    <property type="entry name" value="HTHMARR"/>
</dbReference>
<reference evidence="2" key="1">
    <citation type="submission" date="2024-06" db="EMBL/GenBank/DDBJ databases">
        <title>Complete genome sequence of the cellulolytic actinobacterium, Cellulosimicrobium ES-005.</title>
        <authorList>
            <person name="Matthews C.T."/>
            <person name="Underwood K.D."/>
            <person name="Ghanchi K.M."/>
            <person name="Fields S.D."/>
            <person name="Gardner S.G."/>
        </authorList>
    </citation>
    <scope>NUCLEOTIDE SEQUENCE</scope>
    <source>
        <strain evidence="2">ES-005</strain>
    </source>
</reference>
<dbReference type="InterPro" id="IPR039422">
    <property type="entry name" value="MarR/SlyA-like"/>
</dbReference>
<dbReference type="InterPro" id="IPR000835">
    <property type="entry name" value="HTH_MarR-typ"/>
</dbReference>
<dbReference type="GO" id="GO:0006950">
    <property type="term" value="P:response to stress"/>
    <property type="evidence" value="ECO:0007669"/>
    <property type="project" value="TreeGrafter"/>
</dbReference>
<dbReference type="RefSeq" id="WP_353707549.1">
    <property type="nucleotide sequence ID" value="NZ_CP159290.1"/>
</dbReference>
<dbReference type="AlphaFoldDB" id="A0AAU8FX90"/>
<protein>
    <submittedName>
        <fullName evidence="2">MarR family winged helix-turn-helix transcriptional regulator</fullName>
    </submittedName>
</protein>
<dbReference type="Pfam" id="PF12802">
    <property type="entry name" value="MarR_2"/>
    <property type="match status" value="1"/>
</dbReference>
<dbReference type="PANTHER" id="PTHR33164:SF57">
    <property type="entry name" value="MARR-FAMILY TRANSCRIPTIONAL REGULATOR"/>
    <property type="match status" value="1"/>
</dbReference>
<dbReference type="SMART" id="SM00347">
    <property type="entry name" value="HTH_MARR"/>
    <property type="match status" value="1"/>
</dbReference>
<dbReference type="SUPFAM" id="SSF46785">
    <property type="entry name" value="Winged helix' DNA-binding domain"/>
    <property type="match status" value="1"/>
</dbReference>
<dbReference type="PANTHER" id="PTHR33164">
    <property type="entry name" value="TRANSCRIPTIONAL REGULATOR, MARR FAMILY"/>
    <property type="match status" value="1"/>
</dbReference>
<gene>
    <name evidence="2" type="ORF">ABRQ22_16815</name>
</gene>
<evidence type="ECO:0000313" key="2">
    <source>
        <dbReference type="EMBL" id="XCH29228.1"/>
    </source>
</evidence>
<dbReference type="GO" id="GO:0003700">
    <property type="term" value="F:DNA-binding transcription factor activity"/>
    <property type="evidence" value="ECO:0007669"/>
    <property type="project" value="InterPro"/>
</dbReference>
<feature type="domain" description="HTH marR-type" evidence="1">
    <location>
        <begin position="24"/>
        <end position="158"/>
    </location>
</feature>
<evidence type="ECO:0000259" key="1">
    <source>
        <dbReference type="PROSITE" id="PS50995"/>
    </source>
</evidence>
<dbReference type="PROSITE" id="PS50995">
    <property type="entry name" value="HTH_MARR_2"/>
    <property type="match status" value="1"/>
</dbReference>
<dbReference type="Gene3D" id="1.10.10.10">
    <property type="entry name" value="Winged helix-like DNA-binding domain superfamily/Winged helix DNA-binding domain"/>
    <property type="match status" value="1"/>
</dbReference>
<organism evidence="2">
    <name type="scientific">Cellulosimicrobium sp. ES-005</name>
    <dbReference type="NCBI Taxonomy" id="3163031"/>
    <lineage>
        <taxon>Bacteria</taxon>
        <taxon>Bacillati</taxon>
        <taxon>Actinomycetota</taxon>
        <taxon>Actinomycetes</taxon>
        <taxon>Micrococcales</taxon>
        <taxon>Promicromonosporaceae</taxon>
        <taxon>Cellulosimicrobium</taxon>
    </lineage>
</organism>
<name>A0AAU8FX90_9MICO</name>
<accession>A0AAU8FX90</accession>
<dbReference type="InterPro" id="IPR036388">
    <property type="entry name" value="WH-like_DNA-bd_sf"/>
</dbReference>
<proteinExistence type="predicted"/>